<sequence length="201" mass="23437">MAKDKRLHYIPDKVEFNDKHSDDFRGDVKEVGFHFHGYDWDEKEEQFKVYLHYDHLYRWKYAEISKMGKGLLDKELWATQCPKCGDICFPPRVNCWDLECNLTRAEWVQLKPEGHVHTFTIAGWSGTSSLSRLPFVLAYVVLDGCKTAVANELRGLDPWDAEFQMPVKVVWAADEDRRGTITDFWFEPADGWKPSGMNAEK</sequence>
<evidence type="ECO:0000259" key="1">
    <source>
        <dbReference type="Pfam" id="PF01796"/>
    </source>
</evidence>
<gene>
    <name evidence="2" type="ORF">S03H2_22270</name>
</gene>
<feature type="non-terminal residue" evidence="2">
    <location>
        <position position="201"/>
    </location>
</feature>
<proteinExistence type="predicted"/>
<dbReference type="SUPFAM" id="SSF50249">
    <property type="entry name" value="Nucleic acid-binding proteins"/>
    <property type="match status" value="1"/>
</dbReference>
<feature type="domain" description="ChsH2 C-terminal OB-fold" evidence="1">
    <location>
        <begin position="107"/>
        <end position="171"/>
    </location>
</feature>
<dbReference type="Pfam" id="PF01796">
    <property type="entry name" value="OB_ChsH2_C"/>
    <property type="match status" value="1"/>
</dbReference>
<dbReference type="InterPro" id="IPR012340">
    <property type="entry name" value="NA-bd_OB-fold"/>
</dbReference>
<accession>X1G1C7</accession>
<dbReference type="InterPro" id="IPR052513">
    <property type="entry name" value="Thioester_dehydratase-like"/>
</dbReference>
<comment type="caution">
    <text evidence="2">The sequence shown here is derived from an EMBL/GenBank/DDBJ whole genome shotgun (WGS) entry which is preliminary data.</text>
</comment>
<dbReference type="PANTHER" id="PTHR34075">
    <property type="entry name" value="BLR3430 PROTEIN"/>
    <property type="match status" value="1"/>
</dbReference>
<dbReference type="PANTHER" id="PTHR34075:SF4">
    <property type="entry name" value="DUF35 DOMAIN-CONTAINING PROTEIN"/>
    <property type="match status" value="1"/>
</dbReference>
<reference evidence="2" key="1">
    <citation type="journal article" date="2014" name="Front. Microbiol.">
        <title>High frequency of phylogenetically diverse reductive dehalogenase-homologous genes in deep subseafloor sedimentary metagenomes.</title>
        <authorList>
            <person name="Kawai M."/>
            <person name="Futagami T."/>
            <person name="Toyoda A."/>
            <person name="Takaki Y."/>
            <person name="Nishi S."/>
            <person name="Hori S."/>
            <person name="Arai W."/>
            <person name="Tsubouchi T."/>
            <person name="Morono Y."/>
            <person name="Uchiyama I."/>
            <person name="Ito T."/>
            <person name="Fujiyama A."/>
            <person name="Inagaki F."/>
            <person name="Takami H."/>
        </authorList>
    </citation>
    <scope>NUCLEOTIDE SEQUENCE</scope>
    <source>
        <strain evidence="2">Expedition CK06-06</strain>
    </source>
</reference>
<protein>
    <recommendedName>
        <fullName evidence="1">ChsH2 C-terminal OB-fold domain-containing protein</fullName>
    </recommendedName>
</protein>
<dbReference type="EMBL" id="BARU01011965">
    <property type="protein sequence ID" value="GAH35394.1"/>
    <property type="molecule type" value="Genomic_DNA"/>
</dbReference>
<dbReference type="AlphaFoldDB" id="X1G1C7"/>
<dbReference type="InterPro" id="IPR002878">
    <property type="entry name" value="ChsH2_C"/>
</dbReference>
<organism evidence="2">
    <name type="scientific">marine sediment metagenome</name>
    <dbReference type="NCBI Taxonomy" id="412755"/>
    <lineage>
        <taxon>unclassified sequences</taxon>
        <taxon>metagenomes</taxon>
        <taxon>ecological metagenomes</taxon>
    </lineage>
</organism>
<dbReference type="Gene3D" id="6.10.30.10">
    <property type="match status" value="1"/>
</dbReference>
<evidence type="ECO:0000313" key="2">
    <source>
        <dbReference type="EMBL" id="GAH35394.1"/>
    </source>
</evidence>
<name>X1G1C7_9ZZZZ</name>